<dbReference type="InterPro" id="IPR012337">
    <property type="entry name" value="RNaseH-like_sf"/>
</dbReference>
<evidence type="ECO:0000313" key="5">
    <source>
        <dbReference type="EMBL" id="TFK42902.1"/>
    </source>
</evidence>
<evidence type="ECO:0000256" key="2">
    <source>
        <dbReference type="ARBA" id="ARBA00022801"/>
    </source>
</evidence>
<keyword evidence="2" id="KW-0378">Hydrolase</keyword>
<feature type="domain" description="Exonuclease" evidence="4">
    <location>
        <begin position="32"/>
        <end position="251"/>
    </location>
</feature>
<dbReference type="InterPro" id="IPR013520">
    <property type="entry name" value="Ribonucl_H"/>
</dbReference>
<dbReference type="PANTHER" id="PTHR23044">
    <property type="entry name" value="3'-5' EXONUCLEASE ERI1-RELATED"/>
    <property type="match status" value="1"/>
</dbReference>
<dbReference type="PANTHER" id="PTHR23044:SF61">
    <property type="entry name" value="3'-5' EXORIBONUCLEASE 1-RELATED"/>
    <property type="match status" value="1"/>
</dbReference>
<evidence type="ECO:0000256" key="1">
    <source>
        <dbReference type="ARBA" id="ARBA00022722"/>
    </source>
</evidence>
<accession>A0A5C3MC39</accession>
<proteinExistence type="predicted"/>
<dbReference type="Gene3D" id="3.30.420.10">
    <property type="entry name" value="Ribonuclease H-like superfamily/Ribonuclease H"/>
    <property type="match status" value="1"/>
</dbReference>
<dbReference type="InterPro" id="IPR047201">
    <property type="entry name" value="ERI-1_3'hExo-like"/>
</dbReference>
<dbReference type="InterPro" id="IPR036397">
    <property type="entry name" value="RNaseH_sf"/>
</dbReference>
<organism evidence="5 6">
    <name type="scientific">Crucibulum laeve</name>
    <dbReference type="NCBI Taxonomy" id="68775"/>
    <lineage>
        <taxon>Eukaryota</taxon>
        <taxon>Fungi</taxon>
        <taxon>Dikarya</taxon>
        <taxon>Basidiomycota</taxon>
        <taxon>Agaricomycotina</taxon>
        <taxon>Agaricomycetes</taxon>
        <taxon>Agaricomycetidae</taxon>
        <taxon>Agaricales</taxon>
        <taxon>Agaricineae</taxon>
        <taxon>Nidulariaceae</taxon>
        <taxon>Crucibulum</taxon>
    </lineage>
</organism>
<gene>
    <name evidence="5" type="ORF">BDQ12DRAFT_598061</name>
</gene>
<dbReference type="Pfam" id="PF00929">
    <property type="entry name" value="RNase_T"/>
    <property type="match status" value="1"/>
</dbReference>
<evidence type="ECO:0000256" key="3">
    <source>
        <dbReference type="ARBA" id="ARBA00022839"/>
    </source>
</evidence>
<dbReference type="STRING" id="68775.A0A5C3MC39"/>
<dbReference type="SMART" id="SM00479">
    <property type="entry name" value="EXOIII"/>
    <property type="match status" value="1"/>
</dbReference>
<dbReference type="GO" id="GO:0003676">
    <property type="term" value="F:nucleic acid binding"/>
    <property type="evidence" value="ECO:0007669"/>
    <property type="project" value="InterPro"/>
</dbReference>
<name>A0A5C3MC39_9AGAR</name>
<dbReference type="CDD" id="cd06133">
    <property type="entry name" value="ERI-1_3'hExo_like"/>
    <property type="match status" value="1"/>
</dbReference>
<dbReference type="AlphaFoldDB" id="A0A5C3MC39"/>
<dbReference type="SUPFAM" id="SSF53098">
    <property type="entry name" value="Ribonuclease H-like"/>
    <property type="match status" value="1"/>
</dbReference>
<dbReference type="OrthoDB" id="448399at2759"/>
<keyword evidence="3" id="KW-0269">Exonuclease</keyword>
<keyword evidence="1" id="KW-0540">Nuclease</keyword>
<dbReference type="GO" id="GO:0000175">
    <property type="term" value="F:3'-5'-RNA exonuclease activity"/>
    <property type="evidence" value="ECO:0007669"/>
    <property type="project" value="InterPro"/>
</dbReference>
<evidence type="ECO:0000313" key="6">
    <source>
        <dbReference type="Proteomes" id="UP000308652"/>
    </source>
</evidence>
<evidence type="ECO:0000259" key="4">
    <source>
        <dbReference type="SMART" id="SM00479"/>
    </source>
</evidence>
<dbReference type="InterPro" id="IPR051274">
    <property type="entry name" value="3-5_Exoribonuclease"/>
</dbReference>
<protein>
    <submittedName>
        <fullName evidence="5">Ribonuclease H-like domain-containing protein</fullName>
    </submittedName>
</protein>
<dbReference type="Proteomes" id="UP000308652">
    <property type="component" value="Unassembled WGS sequence"/>
</dbReference>
<dbReference type="EMBL" id="ML213592">
    <property type="protein sequence ID" value="TFK42902.1"/>
    <property type="molecule type" value="Genomic_DNA"/>
</dbReference>
<reference evidence="5 6" key="1">
    <citation type="journal article" date="2019" name="Nat. Ecol. Evol.">
        <title>Megaphylogeny resolves global patterns of mushroom evolution.</title>
        <authorList>
            <person name="Varga T."/>
            <person name="Krizsan K."/>
            <person name="Foldi C."/>
            <person name="Dima B."/>
            <person name="Sanchez-Garcia M."/>
            <person name="Sanchez-Ramirez S."/>
            <person name="Szollosi G.J."/>
            <person name="Szarkandi J.G."/>
            <person name="Papp V."/>
            <person name="Albert L."/>
            <person name="Andreopoulos W."/>
            <person name="Angelini C."/>
            <person name="Antonin V."/>
            <person name="Barry K.W."/>
            <person name="Bougher N.L."/>
            <person name="Buchanan P."/>
            <person name="Buyck B."/>
            <person name="Bense V."/>
            <person name="Catcheside P."/>
            <person name="Chovatia M."/>
            <person name="Cooper J."/>
            <person name="Damon W."/>
            <person name="Desjardin D."/>
            <person name="Finy P."/>
            <person name="Geml J."/>
            <person name="Haridas S."/>
            <person name="Hughes K."/>
            <person name="Justo A."/>
            <person name="Karasinski D."/>
            <person name="Kautmanova I."/>
            <person name="Kiss B."/>
            <person name="Kocsube S."/>
            <person name="Kotiranta H."/>
            <person name="LaButti K.M."/>
            <person name="Lechner B.E."/>
            <person name="Liimatainen K."/>
            <person name="Lipzen A."/>
            <person name="Lukacs Z."/>
            <person name="Mihaltcheva S."/>
            <person name="Morgado L.N."/>
            <person name="Niskanen T."/>
            <person name="Noordeloos M.E."/>
            <person name="Ohm R.A."/>
            <person name="Ortiz-Santana B."/>
            <person name="Ovrebo C."/>
            <person name="Racz N."/>
            <person name="Riley R."/>
            <person name="Savchenko A."/>
            <person name="Shiryaev A."/>
            <person name="Soop K."/>
            <person name="Spirin V."/>
            <person name="Szebenyi C."/>
            <person name="Tomsovsky M."/>
            <person name="Tulloss R.E."/>
            <person name="Uehling J."/>
            <person name="Grigoriev I.V."/>
            <person name="Vagvolgyi C."/>
            <person name="Papp T."/>
            <person name="Martin F.M."/>
            <person name="Miettinen O."/>
            <person name="Hibbett D.S."/>
            <person name="Nagy L.G."/>
        </authorList>
    </citation>
    <scope>NUCLEOTIDE SEQUENCE [LARGE SCALE GENOMIC DNA]</scope>
    <source>
        <strain evidence="5 6">CBS 166.37</strain>
    </source>
</reference>
<sequence length="279" mass="32087">MRYPRHVRIAKKKKALTTTDPAVPNTRQPYDMFLVLDVEATCHLGTDFNYANEIIEFPVCLMQWMDKAEDGTAATLKVIDEFRTFVRPTWRPTLSSFCTELTGITQEQVDEAPPFADVLDDMRNFMVKHGLIDPITGQRVKRFCWCSDGPFDIRDFVVKQCFISRVPMPDWIQGDVLDVRMSVMHWLSLQTTQFTIPANRTMNGAMRRSLNIPAQLKALGLPSFEGRQHSGIDDTRNIAKIITELARRGLCLQPNTAIYPGRRWQWMGKRGQILEEHLV</sequence>
<keyword evidence="6" id="KW-1185">Reference proteome</keyword>